<dbReference type="RefSeq" id="WP_161435611.1">
    <property type="nucleotide sequence ID" value="NZ_WXYO01000005.1"/>
</dbReference>
<dbReference type="SUPFAM" id="SSF74853">
    <property type="entry name" value="Lamin A/C globular tail domain"/>
    <property type="match status" value="1"/>
</dbReference>
<dbReference type="AlphaFoldDB" id="A0A6L9ED14"/>
<evidence type="ECO:0000313" key="2">
    <source>
        <dbReference type="EMBL" id="NAS12576.1"/>
    </source>
</evidence>
<gene>
    <name evidence="2" type="ORF">GTQ38_11225</name>
</gene>
<comment type="caution">
    <text evidence="2">The sequence shown here is derived from an EMBL/GenBank/DDBJ whole genome shotgun (WGS) entry which is preliminary data.</text>
</comment>
<dbReference type="InterPro" id="IPR036415">
    <property type="entry name" value="Lamin_tail_dom_sf"/>
</dbReference>
<dbReference type="InterPro" id="IPR043744">
    <property type="entry name" value="DUF5689"/>
</dbReference>
<feature type="domain" description="LTD" evidence="1">
    <location>
        <begin position="269"/>
        <end position="388"/>
    </location>
</feature>
<accession>A0A6L9ED14</accession>
<dbReference type="Pfam" id="PF18942">
    <property type="entry name" value="DUF5689"/>
    <property type="match status" value="1"/>
</dbReference>
<evidence type="ECO:0000259" key="1">
    <source>
        <dbReference type="PROSITE" id="PS51841"/>
    </source>
</evidence>
<sequence length="448" mass="50250">MRSWYFLILIQCFSCIQLEDSDFSVPDCERRSNTIIGFNELKEYYKGETIQILEELAIEGYVISSDREGNFFGEVYIQDRATDPEHGIKLVMDLRDTYLLYDTGTKVTVLLKDLYLGKSDDEYAIGGVFSSFGNLYVNRLPARKATQQIVPNCDEKLEIKPHNVQIPDINDAMIGTLLQLPDVEFLEEELGLSFALAQEETKRTLKDCWGNTLTLLNSGYADFQAEPIPDGSGTVTGVLKKDGTAYQLVIRDLKDIEFEDRRCVDRKDEFSSDQLFFSELADPNNNAKARFIELYNSDSEALDLQGWKIRRYTNDNRGISSETSLSGMIIGPETALVIAADAAEFKQIYGFEPDMEAGLNSPADSNGDDNMELIDPLGNRIDIFGFIGEDGSGTQHEFEDGRAIRKPGINKGNSVFSFDEWTVYNDTGAEGTIKLPQNAPEDFSPGIR</sequence>
<dbReference type="EMBL" id="WXYO01000005">
    <property type="protein sequence ID" value="NAS12576.1"/>
    <property type="molecule type" value="Genomic_DNA"/>
</dbReference>
<dbReference type="InterPro" id="IPR001322">
    <property type="entry name" value="Lamin_tail_dom"/>
</dbReference>
<dbReference type="Proteomes" id="UP000475249">
    <property type="component" value="Unassembled WGS sequence"/>
</dbReference>
<keyword evidence="3" id="KW-1185">Reference proteome</keyword>
<dbReference type="Gene3D" id="2.60.40.1260">
    <property type="entry name" value="Lamin Tail domain"/>
    <property type="match status" value="1"/>
</dbReference>
<organism evidence="2 3">
    <name type="scientific">Poritiphilus flavus</name>
    <dbReference type="NCBI Taxonomy" id="2697053"/>
    <lineage>
        <taxon>Bacteria</taxon>
        <taxon>Pseudomonadati</taxon>
        <taxon>Bacteroidota</taxon>
        <taxon>Flavobacteriia</taxon>
        <taxon>Flavobacteriales</taxon>
        <taxon>Flavobacteriaceae</taxon>
        <taxon>Poritiphilus</taxon>
    </lineage>
</organism>
<name>A0A6L9ED14_9FLAO</name>
<proteinExistence type="predicted"/>
<dbReference type="PROSITE" id="PS51841">
    <property type="entry name" value="LTD"/>
    <property type="match status" value="1"/>
</dbReference>
<evidence type="ECO:0000313" key="3">
    <source>
        <dbReference type="Proteomes" id="UP000475249"/>
    </source>
</evidence>
<reference evidence="2 3" key="1">
    <citation type="submission" date="2020-01" db="EMBL/GenBank/DDBJ databases">
        <title>Bacteria diversity of Porities sp.</title>
        <authorList>
            <person name="Wang G."/>
        </authorList>
    </citation>
    <scope>NUCLEOTIDE SEQUENCE [LARGE SCALE GENOMIC DNA]</scope>
    <source>
        <strain evidence="2 3">R33</strain>
    </source>
</reference>
<protein>
    <submittedName>
        <fullName evidence="2">Lamin tail domain-containing protein</fullName>
    </submittedName>
</protein>
<dbReference type="Pfam" id="PF00932">
    <property type="entry name" value="LTD"/>
    <property type="match status" value="1"/>
</dbReference>